<feature type="domain" description="HTH cro/C1-type" evidence="1">
    <location>
        <begin position="7"/>
        <end position="60"/>
    </location>
</feature>
<dbReference type="EMBL" id="LRPX01000002">
    <property type="protein sequence ID" value="KXA17111.1"/>
    <property type="molecule type" value="Genomic_DNA"/>
</dbReference>
<dbReference type="PROSITE" id="PS50943">
    <property type="entry name" value="HTH_CROC1"/>
    <property type="match status" value="1"/>
</dbReference>
<evidence type="ECO:0000313" key="3">
    <source>
        <dbReference type="Proteomes" id="UP000070617"/>
    </source>
</evidence>
<dbReference type="AlphaFoldDB" id="A0A133NLG1"/>
<dbReference type="Pfam" id="PF13560">
    <property type="entry name" value="HTH_31"/>
    <property type="match status" value="1"/>
</dbReference>
<reference evidence="3" key="1">
    <citation type="submission" date="2016-01" db="EMBL/GenBank/DDBJ databases">
        <authorList>
            <person name="Mitreva M."/>
            <person name="Pepin K.H."/>
            <person name="Mihindukulasuriya K.A."/>
            <person name="Fulton R."/>
            <person name="Fronick C."/>
            <person name="O'Laughlin M."/>
            <person name="Miner T."/>
            <person name="Herter B."/>
            <person name="Rosa B.A."/>
            <person name="Cordes M."/>
            <person name="Tomlinson C."/>
            <person name="Wollam A."/>
            <person name="Palsikar V.B."/>
            <person name="Mardis E.R."/>
            <person name="Wilson R.K."/>
        </authorList>
    </citation>
    <scope>NUCLEOTIDE SEQUENCE [LARGE SCALE GENOMIC DNA]</scope>
    <source>
        <strain evidence="3">CMW8396</strain>
    </source>
</reference>
<dbReference type="PATRIC" id="fig|134605.3.peg.64"/>
<dbReference type="SUPFAM" id="SSF47413">
    <property type="entry name" value="lambda repressor-like DNA-binding domains"/>
    <property type="match status" value="1"/>
</dbReference>
<dbReference type="Proteomes" id="UP000070617">
    <property type="component" value="Unassembled WGS sequence"/>
</dbReference>
<comment type="caution">
    <text evidence="2">The sequence shown here is derived from an EMBL/GenBank/DDBJ whole genome shotgun (WGS) entry which is preliminary data.</text>
</comment>
<accession>A0A133NLG1</accession>
<evidence type="ECO:0000259" key="1">
    <source>
        <dbReference type="PROSITE" id="PS50943"/>
    </source>
</evidence>
<dbReference type="SMART" id="SM00530">
    <property type="entry name" value="HTH_XRE"/>
    <property type="match status" value="1"/>
</dbReference>
<dbReference type="Gene3D" id="1.10.260.40">
    <property type="entry name" value="lambda repressor-like DNA-binding domains"/>
    <property type="match status" value="1"/>
</dbReference>
<dbReference type="InterPro" id="IPR010982">
    <property type="entry name" value="Lambda_DNA-bd_dom_sf"/>
</dbReference>
<protein>
    <submittedName>
        <fullName evidence="2">DNA-binding helix-turn-helix protein</fullName>
    </submittedName>
</protein>
<dbReference type="GO" id="GO:0003677">
    <property type="term" value="F:DNA binding"/>
    <property type="evidence" value="ECO:0007669"/>
    <property type="project" value="UniProtKB-KW"/>
</dbReference>
<dbReference type="STRING" id="134605.HMPREF3206_00063"/>
<keyword evidence="3" id="KW-1185">Reference proteome</keyword>
<name>A0A133NLG1_9FUSO</name>
<gene>
    <name evidence="2" type="ORF">HMPREF3206_00063</name>
</gene>
<keyword evidence="2" id="KW-0238">DNA-binding</keyword>
<evidence type="ECO:0000313" key="2">
    <source>
        <dbReference type="EMBL" id="KXA17111.1"/>
    </source>
</evidence>
<proteinExistence type="predicted"/>
<dbReference type="CDD" id="cd00093">
    <property type="entry name" value="HTH_XRE"/>
    <property type="match status" value="1"/>
</dbReference>
<organism evidence="2 3">
    <name type="scientific">Fusobacterium equinum</name>
    <dbReference type="NCBI Taxonomy" id="134605"/>
    <lineage>
        <taxon>Bacteria</taxon>
        <taxon>Fusobacteriati</taxon>
        <taxon>Fusobacteriota</taxon>
        <taxon>Fusobacteriia</taxon>
        <taxon>Fusobacteriales</taxon>
        <taxon>Fusobacteriaceae</taxon>
        <taxon>Fusobacterium</taxon>
    </lineage>
</organism>
<dbReference type="InterPro" id="IPR001387">
    <property type="entry name" value="Cro/C1-type_HTH"/>
</dbReference>
<dbReference type="RefSeq" id="WP_005964502.1">
    <property type="nucleotide sequence ID" value="NZ_KQ956508.1"/>
</dbReference>
<sequence>MTIGEFLKQKREERKLSLRQLAYKVNMSHTNISDVEKGNIRKEESIFRILAALNLSEEEKNEAIQLLRENTPEELREGVTDIEKKWIYSFIGNIEHNYGNVAKNIENHYSSTQKDLLSDLTEEEKKDVERYIEFLKSKRRQ</sequence>